<evidence type="ECO:0000313" key="3">
    <source>
        <dbReference type="Proteomes" id="UP000239735"/>
    </source>
</evidence>
<dbReference type="Gene3D" id="1.20.120.450">
    <property type="entry name" value="dinb family like domain"/>
    <property type="match status" value="1"/>
</dbReference>
<evidence type="ECO:0000313" key="2">
    <source>
        <dbReference type="EMBL" id="SPE18015.1"/>
    </source>
</evidence>
<feature type="domain" description="DinB-like" evidence="1">
    <location>
        <begin position="22"/>
        <end position="148"/>
    </location>
</feature>
<protein>
    <recommendedName>
        <fullName evidence="1">DinB-like domain-containing protein</fullName>
    </recommendedName>
</protein>
<dbReference type="InterPro" id="IPR024775">
    <property type="entry name" value="DinB-like"/>
</dbReference>
<dbReference type="SUPFAM" id="SSF109854">
    <property type="entry name" value="DinB/YfiT-like putative metalloenzymes"/>
    <property type="match status" value="1"/>
</dbReference>
<proteinExistence type="predicted"/>
<gene>
    <name evidence="2" type="ORF">SBA5_1200009</name>
</gene>
<dbReference type="EMBL" id="OKRB01000025">
    <property type="protein sequence ID" value="SPE18015.1"/>
    <property type="molecule type" value="Genomic_DNA"/>
</dbReference>
<dbReference type="AlphaFoldDB" id="A0A2N9L4W6"/>
<dbReference type="OrthoDB" id="4295522at2"/>
<evidence type="ECO:0000259" key="1">
    <source>
        <dbReference type="Pfam" id="PF12867"/>
    </source>
</evidence>
<organism evidence="2 3">
    <name type="scientific">Candidatus Sulfuritelmatomonas gaucii</name>
    <dbReference type="NCBI Taxonomy" id="2043161"/>
    <lineage>
        <taxon>Bacteria</taxon>
        <taxon>Pseudomonadati</taxon>
        <taxon>Acidobacteriota</taxon>
        <taxon>Terriglobia</taxon>
        <taxon>Terriglobales</taxon>
        <taxon>Acidobacteriaceae</taxon>
        <taxon>Candidatus Sulfuritelmatomonas</taxon>
    </lineage>
</organism>
<accession>A0A2N9L4W6</accession>
<sequence length="162" mass="17846">MPVPAVIATAAENFRFNSGFLTKMVGDLSQEEWLRRPGDNGNHIAWIVGHVVWTRKYLLDRIGTQWSLPWLDLFARGLKCADAAAFPSRERLLDGWRDVSGVLDGALDSVSEDVLTQPSVKGPPSADGKVSGIVNFLAVHETYHIGQASYLRSWMGHKGLMG</sequence>
<name>A0A2N9L4W6_9BACT</name>
<dbReference type="Proteomes" id="UP000239735">
    <property type="component" value="Unassembled WGS sequence"/>
</dbReference>
<dbReference type="InterPro" id="IPR034660">
    <property type="entry name" value="DinB/YfiT-like"/>
</dbReference>
<reference evidence="3" key="1">
    <citation type="submission" date="2018-02" db="EMBL/GenBank/DDBJ databases">
        <authorList>
            <person name="Hausmann B."/>
        </authorList>
    </citation>
    <scope>NUCLEOTIDE SEQUENCE [LARGE SCALE GENOMIC DNA]</scope>
    <source>
        <strain evidence="3">Peat soil MAG SbA5</strain>
    </source>
</reference>
<dbReference type="Pfam" id="PF12867">
    <property type="entry name" value="DinB_2"/>
    <property type="match status" value="1"/>
</dbReference>